<dbReference type="GO" id="GO:0008855">
    <property type="term" value="F:exodeoxyribonuclease VII activity"/>
    <property type="evidence" value="ECO:0007669"/>
    <property type="project" value="InterPro"/>
</dbReference>
<dbReference type="Proteomes" id="UP000177078">
    <property type="component" value="Unassembled WGS sequence"/>
</dbReference>
<evidence type="ECO:0000256" key="1">
    <source>
        <dbReference type="SAM" id="MobiDB-lite"/>
    </source>
</evidence>
<dbReference type="Gene3D" id="1.10.287.1040">
    <property type="entry name" value="Exonuclease VII, small subunit"/>
    <property type="match status" value="1"/>
</dbReference>
<dbReference type="InterPro" id="IPR037004">
    <property type="entry name" value="Exonuc_VII_ssu_sf"/>
</dbReference>
<evidence type="ECO:0000313" key="2">
    <source>
        <dbReference type="EMBL" id="OHA70926.1"/>
    </source>
</evidence>
<dbReference type="AlphaFoldDB" id="A0A1G2RDJ3"/>
<dbReference type="EMBL" id="MHUC01000015">
    <property type="protein sequence ID" value="OHA70926.1"/>
    <property type="molecule type" value="Genomic_DNA"/>
</dbReference>
<feature type="region of interest" description="Disordered" evidence="1">
    <location>
        <begin position="65"/>
        <end position="85"/>
    </location>
</feature>
<feature type="compositionally biased region" description="Acidic residues" evidence="1">
    <location>
        <begin position="74"/>
        <end position="85"/>
    </location>
</feature>
<reference evidence="2 3" key="1">
    <citation type="journal article" date="2016" name="Nat. Commun.">
        <title>Thousands of microbial genomes shed light on interconnected biogeochemical processes in an aquifer system.</title>
        <authorList>
            <person name="Anantharaman K."/>
            <person name="Brown C.T."/>
            <person name="Hug L.A."/>
            <person name="Sharon I."/>
            <person name="Castelle C.J."/>
            <person name="Probst A.J."/>
            <person name="Thomas B.C."/>
            <person name="Singh A."/>
            <person name="Wilkins M.J."/>
            <person name="Karaoz U."/>
            <person name="Brodie E.L."/>
            <person name="Williams K.H."/>
            <person name="Hubbard S.S."/>
            <person name="Banfield J.F."/>
        </authorList>
    </citation>
    <scope>NUCLEOTIDE SEQUENCE [LARGE SCALE GENOMIC DNA]</scope>
</reference>
<dbReference type="GO" id="GO:0006308">
    <property type="term" value="P:DNA catabolic process"/>
    <property type="evidence" value="ECO:0007669"/>
    <property type="project" value="InterPro"/>
</dbReference>
<comment type="caution">
    <text evidence="2">The sequence shown here is derived from an EMBL/GenBank/DDBJ whole genome shotgun (WGS) entry which is preliminary data.</text>
</comment>
<protein>
    <submittedName>
        <fullName evidence="2">Uncharacterized protein</fullName>
    </submittedName>
</protein>
<evidence type="ECO:0000313" key="3">
    <source>
        <dbReference type="Proteomes" id="UP000177078"/>
    </source>
</evidence>
<dbReference type="GO" id="GO:0009318">
    <property type="term" value="C:exodeoxyribonuclease VII complex"/>
    <property type="evidence" value="ECO:0007669"/>
    <property type="project" value="InterPro"/>
</dbReference>
<sequence>MSKEKSGPKNLNKNLKQLAEIAEWFDKREEIDVEEGLEKVKKAVFLIKESKARLKAVENEFEEIKKKIDTKENDGDEDDKEDNLF</sequence>
<gene>
    <name evidence="2" type="ORF">A3F15_02110</name>
</gene>
<proteinExistence type="predicted"/>
<dbReference type="STRING" id="1802457.A3F15_02110"/>
<accession>A0A1G2RDJ3</accession>
<name>A0A1G2RDJ3_9BACT</name>
<organism evidence="2 3">
    <name type="scientific">Candidatus Wildermuthbacteria bacterium RIFCSPHIGHO2_12_FULL_40_12</name>
    <dbReference type="NCBI Taxonomy" id="1802457"/>
    <lineage>
        <taxon>Bacteria</taxon>
        <taxon>Candidatus Wildermuthiibacteriota</taxon>
    </lineage>
</organism>